<accession>A0ABU7XY98</accession>
<dbReference type="EMBL" id="JAODOP010000004">
    <property type="protein sequence ID" value="MEF3835717.1"/>
    <property type="molecule type" value="Genomic_DNA"/>
</dbReference>
<evidence type="ECO:0000313" key="2">
    <source>
        <dbReference type="Proteomes" id="UP001337305"/>
    </source>
</evidence>
<name>A0ABU7XY98_9FLAO</name>
<protein>
    <submittedName>
        <fullName evidence="1">Uncharacterized protein</fullName>
    </submittedName>
</protein>
<comment type="caution">
    <text evidence="1">The sequence shown here is derived from an EMBL/GenBank/DDBJ whole genome shotgun (WGS) entry which is preliminary data.</text>
</comment>
<keyword evidence="2" id="KW-1185">Reference proteome</keyword>
<evidence type="ECO:0000313" key="1">
    <source>
        <dbReference type="EMBL" id="MEF3835717.1"/>
    </source>
</evidence>
<gene>
    <name evidence="1" type="ORF">N1F79_21510</name>
</gene>
<organism evidence="1 2">
    <name type="scientific">Flavivirga spongiicola</name>
    <dbReference type="NCBI Taxonomy" id="421621"/>
    <lineage>
        <taxon>Bacteria</taxon>
        <taxon>Pseudomonadati</taxon>
        <taxon>Bacteroidota</taxon>
        <taxon>Flavobacteriia</taxon>
        <taxon>Flavobacteriales</taxon>
        <taxon>Flavobacteriaceae</taxon>
        <taxon>Flavivirga</taxon>
    </lineage>
</organism>
<sequence>MEAKILKYIEGKMDDSEKMKMIEWINSNKENHKKFNIMKAKYVASKLKDIPNDVDINTMFLIK</sequence>
<proteinExistence type="predicted"/>
<reference evidence="1 2" key="1">
    <citation type="submission" date="2022-09" db="EMBL/GenBank/DDBJ databases">
        <title>Genome sequencing of Flavivirga sp. MEBiC05379.</title>
        <authorList>
            <person name="Oh H.-M."/>
            <person name="Kwon K.K."/>
            <person name="Park M.J."/>
            <person name="Yang S.-H."/>
        </authorList>
    </citation>
    <scope>NUCLEOTIDE SEQUENCE [LARGE SCALE GENOMIC DNA]</scope>
    <source>
        <strain evidence="1 2">MEBiC05379</strain>
    </source>
</reference>
<dbReference type="Proteomes" id="UP001337305">
    <property type="component" value="Unassembled WGS sequence"/>
</dbReference>
<dbReference type="RefSeq" id="WP_303307997.1">
    <property type="nucleotide sequence ID" value="NZ_JAODOP010000004.1"/>
</dbReference>